<reference evidence="1 2" key="1">
    <citation type="journal article" date="2022" name="bioRxiv">
        <title>The genome of the oomycete Peronosclerospora sorghi, a cosmopolitan pathogen of maize and sorghum, is inflated with dispersed pseudogenes.</title>
        <authorList>
            <person name="Fletcher K."/>
            <person name="Martin F."/>
            <person name="Isakeit T."/>
            <person name="Cavanaugh K."/>
            <person name="Magill C."/>
            <person name="Michelmore R."/>
        </authorList>
    </citation>
    <scope>NUCLEOTIDE SEQUENCE [LARGE SCALE GENOMIC DNA]</scope>
    <source>
        <strain evidence="1">P6</strain>
    </source>
</reference>
<accession>A0ACC0VXZ1</accession>
<keyword evidence="2" id="KW-1185">Reference proteome</keyword>
<name>A0ACC0VXZ1_9STRA</name>
<comment type="caution">
    <text evidence="1">The sequence shown here is derived from an EMBL/GenBank/DDBJ whole genome shotgun (WGS) entry which is preliminary data.</text>
</comment>
<gene>
    <name evidence="1" type="ORF">PsorP6_010998</name>
</gene>
<organism evidence="1 2">
    <name type="scientific">Peronosclerospora sorghi</name>
    <dbReference type="NCBI Taxonomy" id="230839"/>
    <lineage>
        <taxon>Eukaryota</taxon>
        <taxon>Sar</taxon>
        <taxon>Stramenopiles</taxon>
        <taxon>Oomycota</taxon>
        <taxon>Peronosporomycetes</taxon>
        <taxon>Peronosporales</taxon>
        <taxon>Peronosporaceae</taxon>
        <taxon>Peronosclerospora</taxon>
    </lineage>
</organism>
<proteinExistence type="predicted"/>
<sequence length="263" mass="28957">MDDDSSYDDENCGASGHRQADCRSGDKYEHVFFATKTTSDWLVDSGATSHMTFCRDDFTTYEPLVTTLCISSADGGSMRAIGARSVQFQALNLTKVTLTGVLHVPNLARRLFSVPSLTDKGVTVVFRHKVCEISFRGEKLMEVARMGKLYATVAETANEVHNSREFMNAEEERETELWHARLGHVASSRLESIVKVCDGVPKKLVASVNDMKLCDGCIKGNMSVDKFPSNVRGHVKTTSVLQLVHTDVMGPMSVNSQARLSTL</sequence>
<evidence type="ECO:0000313" key="2">
    <source>
        <dbReference type="Proteomes" id="UP001163321"/>
    </source>
</evidence>
<dbReference type="EMBL" id="CM047585">
    <property type="protein sequence ID" value="KAI9910326.1"/>
    <property type="molecule type" value="Genomic_DNA"/>
</dbReference>
<evidence type="ECO:0000313" key="1">
    <source>
        <dbReference type="EMBL" id="KAI9910326.1"/>
    </source>
</evidence>
<dbReference type="Proteomes" id="UP001163321">
    <property type="component" value="Chromosome 6"/>
</dbReference>
<protein>
    <submittedName>
        <fullName evidence="1">Uncharacterized protein</fullName>
    </submittedName>
</protein>